<dbReference type="EMBL" id="WLYK01000016">
    <property type="protein sequence ID" value="MTD17177.1"/>
    <property type="molecule type" value="Genomic_DNA"/>
</dbReference>
<dbReference type="AlphaFoldDB" id="A0A7K1FSP0"/>
<name>A0A7K1FSP0_9ACTN</name>
<gene>
    <name evidence="1" type="ORF">GIS00_24900</name>
</gene>
<reference evidence="1 2" key="1">
    <citation type="submission" date="2019-11" db="EMBL/GenBank/DDBJ databases">
        <authorList>
            <person name="Jiang L.-Q."/>
        </authorList>
    </citation>
    <scope>NUCLEOTIDE SEQUENCE [LARGE SCALE GENOMIC DNA]</scope>
    <source>
        <strain evidence="1 2">YIM 132087</strain>
    </source>
</reference>
<dbReference type="InterPro" id="IPR007325">
    <property type="entry name" value="KFase/CYL"/>
</dbReference>
<dbReference type="GO" id="GO:0019441">
    <property type="term" value="P:L-tryptophan catabolic process to kynurenine"/>
    <property type="evidence" value="ECO:0007669"/>
    <property type="project" value="InterPro"/>
</dbReference>
<organism evidence="1 2">
    <name type="scientific">Nakamurella alba</name>
    <dbReference type="NCBI Taxonomy" id="2665158"/>
    <lineage>
        <taxon>Bacteria</taxon>
        <taxon>Bacillati</taxon>
        <taxon>Actinomycetota</taxon>
        <taxon>Actinomycetes</taxon>
        <taxon>Nakamurellales</taxon>
        <taxon>Nakamurellaceae</taxon>
        <taxon>Nakamurella</taxon>
    </lineage>
</organism>
<dbReference type="InterPro" id="IPR037175">
    <property type="entry name" value="KFase_sf"/>
</dbReference>
<protein>
    <submittedName>
        <fullName evidence="1">Cyclase family protein</fullName>
    </submittedName>
</protein>
<dbReference type="Proteomes" id="UP000460221">
    <property type="component" value="Unassembled WGS sequence"/>
</dbReference>
<dbReference type="Pfam" id="PF04199">
    <property type="entry name" value="Cyclase"/>
    <property type="match status" value="1"/>
</dbReference>
<dbReference type="PANTHER" id="PTHR31118:SF12">
    <property type="entry name" value="CYCLASE-LIKE PROTEIN 2"/>
    <property type="match status" value="1"/>
</dbReference>
<evidence type="ECO:0000313" key="2">
    <source>
        <dbReference type="Proteomes" id="UP000460221"/>
    </source>
</evidence>
<evidence type="ECO:0000313" key="1">
    <source>
        <dbReference type="EMBL" id="MTD17177.1"/>
    </source>
</evidence>
<accession>A0A7K1FSP0</accession>
<dbReference type="GO" id="GO:0004061">
    <property type="term" value="F:arylformamidase activity"/>
    <property type="evidence" value="ECO:0007669"/>
    <property type="project" value="InterPro"/>
</dbReference>
<dbReference type="SUPFAM" id="SSF102198">
    <property type="entry name" value="Putative cyclase"/>
    <property type="match status" value="1"/>
</dbReference>
<dbReference type="RefSeq" id="WP_154771178.1">
    <property type="nucleotide sequence ID" value="NZ_WLYK01000016.1"/>
</dbReference>
<proteinExistence type="predicted"/>
<keyword evidence="2" id="KW-1185">Reference proteome</keyword>
<dbReference type="PANTHER" id="PTHR31118">
    <property type="entry name" value="CYCLASE-LIKE PROTEIN 2"/>
    <property type="match status" value="1"/>
</dbReference>
<sequence>MSIDITGIATALSGSRVFELGHPMQRGMPVHPNHPPYYFTMGKRHGDSYREGGYSAANDVMMLSGHHGTHMDALGHVSVNDRLHGDVVASDVQRGLKGLTDKDISQQAPVVAPAVVLDLPGLLGIGSLEPGHLITEEQYDAALDRQGVTVGRGYVVLFRTGWAQRWNSPADFYPADGAQPGPGADVARRLSAAGVIAAGSDTMSFECVRPGQNSMPGHSHLLVEAGIPIMEMLDLEEVSAAGVHRLLFVALPLRIVGATGSPIRPIGIG</sequence>
<comment type="caution">
    <text evidence="1">The sequence shown here is derived from an EMBL/GenBank/DDBJ whole genome shotgun (WGS) entry which is preliminary data.</text>
</comment>
<dbReference type="Gene3D" id="3.50.30.50">
    <property type="entry name" value="Putative cyclase"/>
    <property type="match status" value="1"/>
</dbReference>